<dbReference type="InterPro" id="IPR040170">
    <property type="entry name" value="Cytosol_ACT"/>
</dbReference>
<feature type="compositionally biased region" description="Basic and acidic residues" evidence="1">
    <location>
        <begin position="75"/>
        <end position="84"/>
    </location>
</feature>
<dbReference type="PANTHER" id="PTHR11049">
    <property type="entry name" value="ACYL COENZYME A THIOESTER HYDROLASE"/>
    <property type="match status" value="1"/>
</dbReference>
<sequence>MIGRPTYTGNKSMEVQVLVDVEYMDLSNGSSNRIYRERACDAFFTMVSLSADDWAPQSIPSLKLLTDAEKKRFEEGRLRQETRKTQRLQAKTNQ</sequence>
<feature type="region of interest" description="Disordered" evidence="1">
    <location>
        <begin position="75"/>
        <end position="94"/>
    </location>
</feature>
<accession>A0ABM0LW69</accession>
<evidence type="ECO:0000313" key="3">
    <source>
        <dbReference type="RefSeq" id="XP_006812010.1"/>
    </source>
</evidence>
<dbReference type="RefSeq" id="XP_006812010.1">
    <property type="nucleotide sequence ID" value="XM_006811947.1"/>
</dbReference>
<proteinExistence type="predicted"/>
<organism evidence="2 3">
    <name type="scientific">Saccoglossus kowalevskii</name>
    <name type="common">Acorn worm</name>
    <dbReference type="NCBI Taxonomy" id="10224"/>
    <lineage>
        <taxon>Eukaryota</taxon>
        <taxon>Metazoa</taxon>
        <taxon>Hemichordata</taxon>
        <taxon>Enteropneusta</taxon>
        <taxon>Harrimaniidae</taxon>
        <taxon>Saccoglossus</taxon>
    </lineage>
</organism>
<dbReference type="SUPFAM" id="SSF54637">
    <property type="entry name" value="Thioesterase/thiol ester dehydrase-isomerase"/>
    <property type="match status" value="1"/>
</dbReference>
<evidence type="ECO:0000313" key="2">
    <source>
        <dbReference type="Proteomes" id="UP000694865"/>
    </source>
</evidence>
<protein>
    <submittedName>
        <fullName evidence="3">Cytosolic acyl coenzyme A thioester hydrolase-like</fullName>
    </submittedName>
</protein>
<evidence type="ECO:0000256" key="1">
    <source>
        <dbReference type="SAM" id="MobiDB-lite"/>
    </source>
</evidence>
<dbReference type="Gene3D" id="3.10.129.10">
    <property type="entry name" value="Hotdog Thioesterase"/>
    <property type="match status" value="1"/>
</dbReference>
<name>A0ABM0LW69_SACKO</name>
<dbReference type="Proteomes" id="UP000694865">
    <property type="component" value="Unplaced"/>
</dbReference>
<dbReference type="GeneID" id="102807119"/>
<dbReference type="InterPro" id="IPR029069">
    <property type="entry name" value="HotDog_dom_sf"/>
</dbReference>
<keyword evidence="2" id="KW-1185">Reference proteome</keyword>
<reference evidence="3" key="1">
    <citation type="submission" date="2025-08" db="UniProtKB">
        <authorList>
            <consortium name="RefSeq"/>
        </authorList>
    </citation>
    <scope>IDENTIFICATION</scope>
    <source>
        <tissue evidence="3">Testes</tissue>
    </source>
</reference>
<dbReference type="PANTHER" id="PTHR11049:SF24">
    <property type="entry name" value="CYTOSOLIC ACYL COENZYME A THIOESTER HYDROLASE"/>
    <property type="match status" value="1"/>
</dbReference>
<gene>
    <name evidence="3" type="primary">LOC102807119</name>
</gene>